<sequence length="284" mass="30129">MRKRRWRSRPTGKASRRKALLVALLIVVLFAVQAFIFIDRNLRPPLLNLAKVRVRQIATQAINSAIAEHVAKQTDAEHLIDWKTGDNGKITGFTLNYAEHMRITSDTITTVQRELGSLQSVPEHIPLGQAMNSAILASFGPEIPVRLLPVGTVKVDLNTRYENAGINMILVEVYVRIVAEVSVIIPFDSDTEVVETEIPVSYSLVVGDVPTYYFDNKGNPVGSTKDAVPPGLSLPVLPRSGAADSPGASAPLPGTPAAGAASSLPAGASGGTPAEGKPAAGNGK</sequence>
<name>A0A4Y8Q6H9_9BACL</name>
<dbReference type="InterPro" id="IPR014197">
    <property type="entry name" value="Sporulation_prot_YunB"/>
</dbReference>
<dbReference type="NCBIfam" id="TIGR02832">
    <property type="entry name" value="spo_yunB"/>
    <property type="match status" value="1"/>
</dbReference>
<gene>
    <name evidence="2" type="ORF">B5M42_06275</name>
</gene>
<evidence type="ECO:0000313" key="2">
    <source>
        <dbReference type="EMBL" id="TFE89854.1"/>
    </source>
</evidence>
<dbReference type="AlphaFoldDB" id="A0A4Y8Q6H9"/>
<dbReference type="OrthoDB" id="1649278at2"/>
<feature type="region of interest" description="Disordered" evidence="1">
    <location>
        <begin position="224"/>
        <end position="284"/>
    </location>
</feature>
<reference evidence="2 3" key="1">
    <citation type="submission" date="2017-03" db="EMBL/GenBank/DDBJ databases">
        <title>Isolation of Levoglucosan Utilizing Bacteria.</title>
        <authorList>
            <person name="Arya A.S."/>
        </authorList>
    </citation>
    <scope>NUCLEOTIDE SEQUENCE [LARGE SCALE GENOMIC DNA]</scope>
    <source>
        <strain evidence="2 3">MEC069</strain>
    </source>
</reference>
<accession>A0A4Y8Q6H9</accession>
<evidence type="ECO:0000313" key="3">
    <source>
        <dbReference type="Proteomes" id="UP000298246"/>
    </source>
</evidence>
<keyword evidence="3" id="KW-1185">Reference proteome</keyword>
<dbReference type="EMBL" id="MYFO01000006">
    <property type="protein sequence ID" value="TFE89854.1"/>
    <property type="molecule type" value="Genomic_DNA"/>
</dbReference>
<dbReference type="Proteomes" id="UP000298246">
    <property type="component" value="Unassembled WGS sequence"/>
</dbReference>
<protein>
    <submittedName>
        <fullName evidence="2">Sporulation protein YunB</fullName>
    </submittedName>
</protein>
<organism evidence="2 3">
    <name type="scientific">Paenibacillus athensensis</name>
    <dbReference type="NCBI Taxonomy" id="1967502"/>
    <lineage>
        <taxon>Bacteria</taxon>
        <taxon>Bacillati</taxon>
        <taxon>Bacillota</taxon>
        <taxon>Bacilli</taxon>
        <taxon>Bacillales</taxon>
        <taxon>Paenibacillaceae</taxon>
        <taxon>Paenibacillus</taxon>
    </lineage>
</organism>
<evidence type="ECO:0000256" key="1">
    <source>
        <dbReference type="SAM" id="MobiDB-lite"/>
    </source>
</evidence>
<feature type="compositionally biased region" description="Low complexity" evidence="1">
    <location>
        <begin position="240"/>
        <end position="274"/>
    </location>
</feature>
<proteinExistence type="predicted"/>
<comment type="caution">
    <text evidence="2">The sequence shown here is derived from an EMBL/GenBank/DDBJ whole genome shotgun (WGS) entry which is preliminary data.</text>
</comment>
<dbReference type="Pfam" id="PF09560">
    <property type="entry name" value="Spore_YunB"/>
    <property type="match status" value="1"/>
</dbReference>